<dbReference type="InterPro" id="IPR053168">
    <property type="entry name" value="Glutamic_endopeptidase"/>
</dbReference>
<gene>
    <name evidence="3" type="ORF">MKW94_012683</name>
</gene>
<dbReference type="EMBL" id="JAJJMA010220648">
    <property type="protein sequence ID" value="MCL7041154.1"/>
    <property type="molecule type" value="Genomic_DNA"/>
</dbReference>
<name>A0AA41VH21_PAPNU</name>
<dbReference type="PROSITE" id="PS52045">
    <property type="entry name" value="NEPROSIN_PEP_CD"/>
    <property type="match status" value="1"/>
</dbReference>
<dbReference type="PANTHER" id="PTHR31589:SF233">
    <property type="entry name" value="PROTEIN, PUTATIVE (DUF239)-RELATED"/>
    <property type="match status" value="1"/>
</dbReference>
<proteinExistence type="predicted"/>
<feature type="domain" description="Neprosin PEP catalytic" evidence="2">
    <location>
        <begin position="157"/>
        <end position="416"/>
    </location>
</feature>
<dbReference type="Pfam" id="PF03080">
    <property type="entry name" value="Neprosin"/>
    <property type="match status" value="1"/>
</dbReference>
<accession>A0AA41VH21</accession>
<evidence type="ECO:0000259" key="2">
    <source>
        <dbReference type="PROSITE" id="PS52045"/>
    </source>
</evidence>
<dbReference type="InterPro" id="IPR004314">
    <property type="entry name" value="Neprosin"/>
</dbReference>
<dbReference type="InterPro" id="IPR025521">
    <property type="entry name" value="Neprosin_propep"/>
</dbReference>
<feature type="signal peptide" evidence="1">
    <location>
        <begin position="1"/>
        <end position="28"/>
    </location>
</feature>
<comment type="caution">
    <text evidence="3">The sequence shown here is derived from an EMBL/GenBank/DDBJ whole genome shotgun (WGS) entry which is preliminary data.</text>
</comment>
<feature type="chain" id="PRO_5041442152" description="Neprosin PEP catalytic domain-containing protein" evidence="1">
    <location>
        <begin position="29"/>
        <end position="416"/>
    </location>
</feature>
<reference evidence="3" key="1">
    <citation type="submission" date="2022-03" db="EMBL/GenBank/DDBJ databases">
        <title>A functionally conserved STORR gene fusion in Papaver species that diverged 16.8 million years ago.</title>
        <authorList>
            <person name="Catania T."/>
        </authorList>
    </citation>
    <scope>NUCLEOTIDE SEQUENCE</scope>
    <source>
        <strain evidence="3">S-191538</strain>
    </source>
</reference>
<evidence type="ECO:0000256" key="1">
    <source>
        <dbReference type="SAM" id="SignalP"/>
    </source>
</evidence>
<dbReference type="PANTHER" id="PTHR31589">
    <property type="entry name" value="PROTEIN, PUTATIVE (DUF239)-RELATED-RELATED"/>
    <property type="match status" value="1"/>
</dbReference>
<dbReference type="Proteomes" id="UP001177140">
    <property type="component" value="Unassembled WGS sequence"/>
</dbReference>
<evidence type="ECO:0000313" key="3">
    <source>
        <dbReference type="EMBL" id="MCL7041154.1"/>
    </source>
</evidence>
<protein>
    <recommendedName>
        <fullName evidence="2">Neprosin PEP catalytic domain-containing protein</fullName>
    </recommendedName>
</protein>
<evidence type="ECO:0000313" key="4">
    <source>
        <dbReference type="Proteomes" id="UP001177140"/>
    </source>
</evidence>
<dbReference type="AlphaFoldDB" id="A0AA41VH21"/>
<organism evidence="3 4">
    <name type="scientific">Papaver nudicaule</name>
    <name type="common">Iceland poppy</name>
    <dbReference type="NCBI Taxonomy" id="74823"/>
    <lineage>
        <taxon>Eukaryota</taxon>
        <taxon>Viridiplantae</taxon>
        <taxon>Streptophyta</taxon>
        <taxon>Embryophyta</taxon>
        <taxon>Tracheophyta</taxon>
        <taxon>Spermatophyta</taxon>
        <taxon>Magnoliopsida</taxon>
        <taxon>Ranunculales</taxon>
        <taxon>Papaveraceae</taxon>
        <taxon>Papaveroideae</taxon>
        <taxon>Papaver</taxon>
    </lineage>
</organism>
<dbReference type="Gene3D" id="3.90.1320.10">
    <property type="entry name" value="Outer-capsid protein sigma 3, large lobe"/>
    <property type="match status" value="1"/>
</dbReference>
<sequence length="416" mass="47399">MVFLKSSLVENLIVLVLCLSVFSKYGAGENHTTVHEEENLEIERQLKILNKPPFKTIITKTGDTIDCVDIYKQAAFDHSLLKDHKIQMEPSYFNRDKNITEIDSSATKVSRVLISKLQEDIFCPAGTVPIRRTEKRDLIFFNNFKKSKQNFTNEYPKSPMYHHYVSAETAGEKNGYYGAKAKFGIHSPSVTPEQFSTSQMWIQNGPSGELNSIETGWAVYPELFKDHATRSFSYWTADGYKNTGCFNMLCPGFIQVHPNISFGTVLNPITSTGPLEMFFSVYRDKKTHNWWYYIGKDDEMPIGYWPKELFSHLESASVVRFGGVAGAKPNERSPPMGNGNLPTEDYKMEETGHMRYLQALDKDGHTHYFGSSTIIKKDLDTKTDCYDIIFHKTKFGKRQKRGYNSMIFGGPGGNCF</sequence>
<dbReference type="Pfam" id="PF14365">
    <property type="entry name" value="Neprosin_AP"/>
    <property type="match status" value="1"/>
</dbReference>
<keyword evidence="4" id="KW-1185">Reference proteome</keyword>
<keyword evidence="1" id="KW-0732">Signal</keyword>